<comment type="similarity">
    <text evidence="2">Belongs to the ATP12 family.</text>
</comment>
<dbReference type="Gene3D" id="3.30.2180.10">
    <property type="entry name" value="ATP12-like"/>
    <property type="match status" value="1"/>
</dbReference>
<keyword evidence="7" id="KW-1185">Reference proteome</keyword>
<evidence type="ECO:0000256" key="5">
    <source>
        <dbReference type="ARBA" id="ARBA00023186"/>
    </source>
</evidence>
<dbReference type="GO" id="GO:0033615">
    <property type="term" value="P:mitochondrial proton-transporting ATP synthase complex assembly"/>
    <property type="evidence" value="ECO:0007669"/>
    <property type="project" value="TreeGrafter"/>
</dbReference>
<accession>J7SD65</accession>
<gene>
    <name evidence="6" type="ORF">FIBRA_09568</name>
</gene>
<dbReference type="Pfam" id="PF07542">
    <property type="entry name" value="ATP12"/>
    <property type="match status" value="1"/>
</dbReference>
<evidence type="ECO:0000256" key="1">
    <source>
        <dbReference type="ARBA" id="ARBA00004173"/>
    </source>
</evidence>
<reference evidence="6 7" key="1">
    <citation type="journal article" date="2012" name="Appl. Environ. Microbiol.">
        <title>Short-read sequencing for genomic analysis of the brown rot fungus Fibroporia radiculosa.</title>
        <authorList>
            <person name="Tang J.D."/>
            <person name="Perkins A.D."/>
            <person name="Sonstegard T.S."/>
            <person name="Schroeder S.G."/>
            <person name="Burgess S.C."/>
            <person name="Diehl S.V."/>
        </authorList>
    </citation>
    <scope>NUCLEOTIDE SEQUENCE [LARGE SCALE GENOMIC DNA]</scope>
    <source>
        <strain evidence="6 7">TFFH 294</strain>
    </source>
</reference>
<dbReference type="RefSeq" id="XP_012177244.1">
    <property type="nucleotide sequence ID" value="XM_012321854.1"/>
</dbReference>
<organism evidence="6 7">
    <name type="scientific">Fibroporia radiculosa</name>
    <dbReference type="NCBI Taxonomy" id="599839"/>
    <lineage>
        <taxon>Eukaryota</taxon>
        <taxon>Fungi</taxon>
        <taxon>Dikarya</taxon>
        <taxon>Basidiomycota</taxon>
        <taxon>Agaricomycotina</taxon>
        <taxon>Agaricomycetes</taxon>
        <taxon>Polyporales</taxon>
        <taxon>Fibroporiaceae</taxon>
        <taxon>Fibroporia</taxon>
    </lineage>
</organism>
<name>J7SD65_9APHY</name>
<keyword evidence="3" id="KW-0809">Transit peptide</keyword>
<dbReference type="InterPro" id="IPR042272">
    <property type="entry name" value="ATP12_ATP_synth-F1-assembly_N"/>
</dbReference>
<dbReference type="InterPro" id="IPR011419">
    <property type="entry name" value="ATP12_ATP_synth-F1-assembly"/>
</dbReference>
<evidence type="ECO:0008006" key="8">
    <source>
        <dbReference type="Google" id="ProtNLM"/>
    </source>
</evidence>
<evidence type="ECO:0000313" key="7">
    <source>
        <dbReference type="Proteomes" id="UP000006352"/>
    </source>
</evidence>
<evidence type="ECO:0000313" key="6">
    <source>
        <dbReference type="EMBL" id="CCM07223.1"/>
    </source>
</evidence>
<proteinExistence type="inferred from homology"/>
<dbReference type="OrthoDB" id="5673at2759"/>
<protein>
    <recommendedName>
        <fullName evidence="8">ATP synthase mitochondrial F1 complex assembly factor 2</fullName>
    </recommendedName>
</protein>
<dbReference type="STRING" id="599839.J7SD65"/>
<dbReference type="GeneID" id="24102123"/>
<dbReference type="InParanoid" id="J7SD65"/>
<dbReference type="Proteomes" id="UP000006352">
    <property type="component" value="Unassembled WGS sequence"/>
</dbReference>
<dbReference type="InterPro" id="IPR023335">
    <property type="entry name" value="ATP12_ortho_dom_sf"/>
</dbReference>
<dbReference type="PANTHER" id="PTHR21013:SF10">
    <property type="entry name" value="ATP SYNTHASE MITOCHONDRIAL F1 COMPLEX ASSEMBLY FACTOR 2"/>
    <property type="match status" value="1"/>
</dbReference>
<dbReference type="EMBL" id="HE797705">
    <property type="protein sequence ID" value="CCM07223.1"/>
    <property type="molecule type" value="Genomic_DNA"/>
</dbReference>
<evidence type="ECO:0000256" key="2">
    <source>
        <dbReference type="ARBA" id="ARBA00008231"/>
    </source>
</evidence>
<dbReference type="SUPFAM" id="SSF160909">
    <property type="entry name" value="ATP12-like"/>
    <property type="match status" value="1"/>
</dbReference>
<sequence>MLVIKCHSVSAGPPIARPRLISVCAIALTVPIIESGLATVNNSDGESGDSTEDFIHFRQVGASARPRGNAAQISWSSFWRYSLAIIAVMQALRLCSRRCQRRLVHGLSRRPLSTVPSSSSASSLPWFVDPSDALPTKPTTQPRRPALADVRPLPSVIPPGSPVAQLHSALSTSPHLEPGMLFVREPIPTDVGPPLPDAVPKGRRKRGRTYAGEGVQDHTGGIWSWIVLAQVKEGTEKRGAIESVVRIVRKTLLTADPPLPLPPNSKRRVSDGWAMIDAGEFAVHVTQNHSTEIVGSANPSDSRDVWASGAEATLKRFWKTVGIDAREDGFVVTLDKRPLRTPSGKHLILPRNKRLVATLIASEWENQETLLKPHTLPMTSIASRAIDAFSDEDTRREVRAQLLKYFETDTICFHHSEPAALVALQNANWKPILDWTRTTYNVDISTSDSLLLGPHPPETVQKLDEVMTNFDHWQMAAMERATYTSKSFLIALALVMRRISVEQAAQAAHAEVNSQIERWGEVEDSHDVDYHDMRRHLGSAACLISNF</sequence>
<keyword evidence="5" id="KW-0143">Chaperone</keyword>
<evidence type="ECO:0000256" key="3">
    <source>
        <dbReference type="ARBA" id="ARBA00022946"/>
    </source>
</evidence>
<dbReference type="HOGENOM" id="CLU_497855_0_0_1"/>
<keyword evidence="4" id="KW-0496">Mitochondrion</keyword>
<comment type="subcellular location">
    <subcellularLocation>
        <location evidence="1">Mitochondrion</location>
    </subcellularLocation>
</comment>
<dbReference type="GO" id="GO:0005739">
    <property type="term" value="C:mitochondrion"/>
    <property type="evidence" value="ECO:0007669"/>
    <property type="project" value="UniProtKB-SubCell"/>
</dbReference>
<dbReference type="Gene3D" id="1.10.3580.10">
    <property type="entry name" value="ATP12 ATPase"/>
    <property type="match status" value="1"/>
</dbReference>
<evidence type="ECO:0000256" key="4">
    <source>
        <dbReference type="ARBA" id="ARBA00023128"/>
    </source>
</evidence>
<dbReference type="PANTHER" id="PTHR21013">
    <property type="entry name" value="ATP SYNTHASE MITOCHONDRIAL F1 COMPLEX ASSEMBLY FACTOR 2/ATP12 PROTEIN, MITOCHONDRIAL PRECURSOR"/>
    <property type="match status" value="1"/>
</dbReference>
<dbReference type="AlphaFoldDB" id="J7SD65"/>